<dbReference type="Gene3D" id="3.30.1780.10">
    <property type="entry name" value="ornithine cyclodeaminase, domain 1"/>
    <property type="match status" value="1"/>
</dbReference>
<dbReference type="InterPro" id="IPR023401">
    <property type="entry name" value="ODC_N"/>
</dbReference>
<keyword evidence="2" id="KW-1185">Reference proteome</keyword>
<dbReference type="InterPro" id="IPR036291">
    <property type="entry name" value="NAD(P)-bd_dom_sf"/>
</dbReference>
<gene>
    <name evidence="1" type="ORF">A0U93_00495</name>
</gene>
<dbReference type="GO" id="GO:0005737">
    <property type="term" value="C:cytoplasm"/>
    <property type="evidence" value="ECO:0007669"/>
    <property type="project" value="TreeGrafter"/>
</dbReference>
<evidence type="ECO:0000313" key="1">
    <source>
        <dbReference type="EMBL" id="AQS86676.1"/>
    </source>
</evidence>
<accession>A0A1U9KLK4</accession>
<dbReference type="Proteomes" id="UP000188604">
    <property type="component" value="Chromosome"/>
</dbReference>
<dbReference type="EMBL" id="CP014691">
    <property type="protein sequence ID" value="AQS86676.1"/>
    <property type="molecule type" value="Genomic_DNA"/>
</dbReference>
<evidence type="ECO:0000313" key="2">
    <source>
        <dbReference type="Proteomes" id="UP000188604"/>
    </source>
</evidence>
<dbReference type="SUPFAM" id="SSF51735">
    <property type="entry name" value="NAD(P)-binding Rossmann-fold domains"/>
    <property type="match status" value="1"/>
</dbReference>
<reference evidence="1 2" key="1">
    <citation type="submission" date="2016-03" db="EMBL/GenBank/DDBJ databases">
        <title>Acetic acid bacteria sequencing.</title>
        <authorList>
            <person name="Brandt J."/>
            <person name="Jakob F."/>
            <person name="Vogel R.F."/>
        </authorList>
    </citation>
    <scope>NUCLEOTIDE SEQUENCE [LARGE SCALE GENOMIC DNA]</scope>
    <source>
        <strain evidence="1 2">NBRC 101099</strain>
    </source>
</reference>
<dbReference type="Pfam" id="PF02423">
    <property type="entry name" value="OCD_Mu_crystall"/>
    <property type="match status" value="1"/>
</dbReference>
<protein>
    <submittedName>
        <fullName evidence="1">Uncharacterized protein</fullName>
    </submittedName>
</protein>
<sequence>MIVLSANTVSALGGHDILRAIDDVRRTTALFAAGDAGMDAENSVPLAPEAGPHARAYALPAWVGGDYQAAGVKWTAHRQIRPTEEGASVSMTLVNDRRSGALLGAVESDGLTHARTAAVSGVAVGAFRPAGVRHALVIGGGANAHAHVDMASVALPGLQTLAVWSRDPAQAQTLRATHADDPRLHVATSLDDAIGAADTVFCCTSSVEPFIMQRHVRPGLTFVQAGHHEVEFDAITQFDHITGDRWGSFAERSGKSLFRLYRAGGFPRACLDADLTDAVSNAWQAPPQDSLYFSSFGLNIFDIALAARVLKDAIAGGAF</sequence>
<dbReference type="AlphaFoldDB" id="A0A1U9KLK4"/>
<dbReference type="RefSeq" id="WP_077805642.1">
    <property type="nucleotide sequence ID" value="NZ_BJXS01000013.1"/>
</dbReference>
<name>A0A1U9KLK4_9PROT</name>
<organism evidence="1 2">
    <name type="scientific">Neoasaia chiangmaiensis</name>
    <dbReference type="NCBI Taxonomy" id="320497"/>
    <lineage>
        <taxon>Bacteria</taxon>
        <taxon>Pseudomonadati</taxon>
        <taxon>Pseudomonadota</taxon>
        <taxon>Alphaproteobacteria</taxon>
        <taxon>Acetobacterales</taxon>
        <taxon>Acetobacteraceae</taxon>
        <taxon>Neoasaia</taxon>
    </lineage>
</organism>
<dbReference type="PANTHER" id="PTHR13812">
    <property type="entry name" value="KETIMINE REDUCTASE MU-CRYSTALLIN"/>
    <property type="match status" value="1"/>
</dbReference>
<dbReference type="PANTHER" id="PTHR13812:SF19">
    <property type="entry name" value="KETIMINE REDUCTASE MU-CRYSTALLIN"/>
    <property type="match status" value="1"/>
</dbReference>
<dbReference type="STRING" id="320497.A0U93_00495"/>
<dbReference type="KEGG" id="nch:A0U93_00495"/>
<dbReference type="Gene3D" id="3.40.50.720">
    <property type="entry name" value="NAD(P)-binding Rossmann-like Domain"/>
    <property type="match status" value="1"/>
</dbReference>
<dbReference type="OrthoDB" id="9809203at2"/>
<dbReference type="InterPro" id="IPR003462">
    <property type="entry name" value="ODC_Mu_crystall"/>
</dbReference>
<proteinExistence type="predicted"/>